<dbReference type="Pfam" id="PF07751">
    <property type="entry name" value="Abi_2"/>
    <property type="match status" value="1"/>
</dbReference>
<dbReference type="Proteomes" id="UP000285236">
    <property type="component" value="Unassembled WGS sequence"/>
</dbReference>
<reference evidence="1 2" key="1">
    <citation type="submission" date="2018-08" db="EMBL/GenBank/DDBJ databases">
        <title>A genome reference for cultivated species of the human gut microbiota.</title>
        <authorList>
            <person name="Zou Y."/>
            <person name="Xue W."/>
            <person name="Luo G."/>
        </authorList>
    </citation>
    <scope>NUCLEOTIDE SEQUENCE [LARGE SCALE GENOMIC DNA]</scope>
    <source>
        <strain evidence="1 2">AF15-25</strain>
    </source>
</reference>
<name>A0AA92TT55_9BACT</name>
<proteinExistence type="predicted"/>
<dbReference type="InterPro" id="IPR017034">
    <property type="entry name" value="Abi_system_AbiD/AbiF"/>
</dbReference>
<accession>A0AA92TT55</accession>
<dbReference type="InterPro" id="IPR011664">
    <property type="entry name" value="Abi_system_AbiD/AbiF-like"/>
</dbReference>
<protein>
    <submittedName>
        <fullName evidence="1">Abi family protein</fullName>
    </submittedName>
</protein>
<dbReference type="AlphaFoldDB" id="A0AA92TT55"/>
<organism evidence="1 2">
    <name type="scientific">Segatella copri</name>
    <dbReference type="NCBI Taxonomy" id="165179"/>
    <lineage>
        <taxon>Bacteria</taxon>
        <taxon>Pseudomonadati</taxon>
        <taxon>Bacteroidota</taxon>
        <taxon>Bacteroidia</taxon>
        <taxon>Bacteroidales</taxon>
        <taxon>Prevotellaceae</taxon>
        <taxon>Segatella</taxon>
    </lineage>
</organism>
<evidence type="ECO:0000313" key="1">
    <source>
        <dbReference type="EMBL" id="RGU99790.1"/>
    </source>
</evidence>
<sequence length="335" mass="39228">MKTFGEFKLKAYLCSTRIRHASHRTAYQGGTFCLYAYVRMEYINPPLGTATLLANLQNEGLVIMDERKAFAFLENVSYFRFAAYLRPFKALDKHGYKENATFEKAVRLYEFDAKLRTLLFSAIQKIEISLRAKVINQFSLNYGAFWFINPDLAVDKHKYAENLSSLDRELQRSKDDFIKEHYVKYGKEDFPPAWKLIDLTSFGCLTKLYFNFANGAAKKKIARSYNVPQQEILESWMKSINALRNCCAHHGRVWNRVMPVMPQLPMKLKQAWIMNKPEVANRLYSVLCCLLYWLNAIDPRNELCAKFKDLLSQYPEVDTNAMGFPKHWQDEPLWR</sequence>
<comment type="caution">
    <text evidence="1">The sequence shown here is derived from an EMBL/GenBank/DDBJ whole genome shotgun (WGS) entry which is preliminary data.</text>
</comment>
<dbReference type="PIRSF" id="PIRSF034934">
    <property type="entry name" value="AbiF_AbiD"/>
    <property type="match status" value="1"/>
</dbReference>
<dbReference type="EMBL" id="QRYP01000005">
    <property type="protein sequence ID" value="RGU99790.1"/>
    <property type="molecule type" value="Genomic_DNA"/>
</dbReference>
<evidence type="ECO:0000313" key="2">
    <source>
        <dbReference type="Proteomes" id="UP000285236"/>
    </source>
</evidence>
<gene>
    <name evidence="1" type="ORF">DWW35_03405</name>
</gene>